<feature type="non-terminal residue" evidence="2">
    <location>
        <position position="98"/>
    </location>
</feature>
<dbReference type="Proteomes" id="UP001221898">
    <property type="component" value="Unassembled WGS sequence"/>
</dbReference>
<protein>
    <submittedName>
        <fullName evidence="2">Uncharacterized protein</fullName>
    </submittedName>
</protein>
<dbReference type="AlphaFoldDB" id="A0AAD7S638"/>
<gene>
    <name evidence="2" type="ORF">AAFF_G00016710</name>
</gene>
<evidence type="ECO:0000313" key="2">
    <source>
        <dbReference type="EMBL" id="KAJ8396605.1"/>
    </source>
</evidence>
<dbReference type="EMBL" id="JAINUG010000105">
    <property type="protein sequence ID" value="KAJ8396605.1"/>
    <property type="molecule type" value="Genomic_DNA"/>
</dbReference>
<evidence type="ECO:0000256" key="1">
    <source>
        <dbReference type="SAM" id="MobiDB-lite"/>
    </source>
</evidence>
<feature type="region of interest" description="Disordered" evidence="1">
    <location>
        <begin position="51"/>
        <end position="71"/>
    </location>
</feature>
<proteinExistence type="predicted"/>
<evidence type="ECO:0000313" key="3">
    <source>
        <dbReference type="Proteomes" id="UP001221898"/>
    </source>
</evidence>
<organism evidence="2 3">
    <name type="scientific">Aldrovandia affinis</name>
    <dbReference type="NCBI Taxonomy" id="143900"/>
    <lineage>
        <taxon>Eukaryota</taxon>
        <taxon>Metazoa</taxon>
        <taxon>Chordata</taxon>
        <taxon>Craniata</taxon>
        <taxon>Vertebrata</taxon>
        <taxon>Euteleostomi</taxon>
        <taxon>Actinopterygii</taxon>
        <taxon>Neopterygii</taxon>
        <taxon>Teleostei</taxon>
        <taxon>Notacanthiformes</taxon>
        <taxon>Halosauridae</taxon>
        <taxon>Aldrovandia</taxon>
    </lineage>
</organism>
<comment type="caution">
    <text evidence="2">The sequence shown here is derived from an EMBL/GenBank/DDBJ whole genome shotgun (WGS) entry which is preliminary data.</text>
</comment>
<accession>A0AAD7S638</accession>
<keyword evidence="3" id="KW-1185">Reference proteome</keyword>
<reference evidence="2" key="1">
    <citation type="journal article" date="2023" name="Science">
        <title>Genome structures resolve the early diversification of teleost fishes.</title>
        <authorList>
            <person name="Parey E."/>
            <person name="Louis A."/>
            <person name="Montfort J."/>
            <person name="Bouchez O."/>
            <person name="Roques C."/>
            <person name="Iampietro C."/>
            <person name="Lluch J."/>
            <person name="Castinel A."/>
            <person name="Donnadieu C."/>
            <person name="Desvignes T."/>
            <person name="Floi Bucao C."/>
            <person name="Jouanno E."/>
            <person name="Wen M."/>
            <person name="Mejri S."/>
            <person name="Dirks R."/>
            <person name="Jansen H."/>
            <person name="Henkel C."/>
            <person name="Chen W.J."/>
            <person name="Zahm M."/>
            <person name="Cabau C."/>
            <person name="Klopp C."/>
            <person name="Thompson A.W."/>
            <person name="Robinson-Rechavi M."/>
            <person name="Braasch I."/>
            <person name="Lecointre G."/>
            <person name="Bobe J."/>
            <person name="Postlethwait J.H."/>
            <person name="Berthelot C."/>
            <person name="Roest Crollius H."/>
            <person name="Guiguen Y."/>
        </authorList>
    </citation>
    <scope>NUCLEOTIDE SEQUENCE</scope>
    <source>
        <strain evidence="2">NC1722</strain>
    </source>
</reference>
<name>A0AAD7S638_9TELE</name>
<sequence>FLHGSLQIKLARTRVCIFIQAGCGRPIDQRGSLVCDAVEFPHRIISALTGPLGLDPMGPPPQTPAGQLERPGRLPLKGICYFTTGPHCCDLASHHMGK</sequence>